<accession>A0A1D8TYB8</accession>
<name>A0A1D8TYB8_9CYAN</name>
<feature type="domain" description="Putative restriction endonuclease" evidence="1">
    <location>
        <begin position="8"/>
        <end position="174"/>
    </location>
</feature>
<gene>
    <name evidence="2" type="ORF">BJP34_27265</name>
</gene>
<dbReference type="EMBL" id="CP017599">
    <property type="protein sequence ID" value="AOX02651.1"/>
    <property type="molecule type" value="Genomic_DNA"/>
</dbReference>
<dbReference type="PANTHER" id="PTHR34107:SF7">
    <property type="entry name" value="SLR2092 PROTEIN"/>
    <property type="match status" value="1"/>
</dbReference>
<dbReference type="KEGG" id="mpro:BJP34_27265"/>
<evidence type="ECO:0000259" key="1">
    <source>
        <dbReference type="Pfam" id="PF05685"/>
    </source>
</evidence>
<dbReference type="InterPro" id="IPR012296">
    <property type="entry name" value="Nuclease_put_TT1808"/>
</dbReference>
<dbReference type="InterPro" id="IPR011335">
    <property type="entry name" value="Restrct_endonuc-II-like"/>
</dbReference>
<reference evidence="3" key="1">
    <citation type="submission" date="2016-10" db="EMBL/GenBank/DDBJ databases">
        <title>Comparative genomics uncovers the prolific and rare metabolic potential of the cyanobacterial genus Moorea.</title>
        <authorList>
            <person name="Leao T."/>
            <person name="Castelao G."/>
            <person name="Korobeynikov A."/>
            <person name="Monroe E.A."/>
            <person name="Podell S."/>
            <person name="Glukhov E."/>
            <person name="Allen E."/>
            <person name="Gerwick W.H."/>
            <person name="Gerwick L."/>
        </authorList>
    </citation>
    <scope>NUCLEOTIDE SEQUENCE [LARGE SCALE GENOMIC DNA]</scope>
    <source>
        <strain evidence="3">PAL-8-15-08-1</strain>
    </source>
</reference>
<dbReference type="AlphaFoldDB" id="A0A1D8TYB8"/>
<sequence length="183" mass="20541">MPSLTVKDLEKLQAEHPDYQMELVDGEILVMSPSGIETDEVAAAIVTQLSNWVRPRRLGRVTASSGGFRLPNEDGDVRAPDASFILAERLPRTTEGYAELVPDLMFEVKSRTDSLAKLRRKIQQFLELGTKIGVLVDPRTRTMEVYRLNRDKVVLGDGDVLQVPELLPGWELPVVEVWAPEFD</sequence>
<dbReference type="Pfam" id="PF05685">
    <property type="entry name" value="Uma2"/>
    <property type="match status" value="1"/>
</dbReference>
<dbReference type="RefSeq" id="WP_070395053.1">
    <property type="nucleotide sequence ID" value="NZ_CP017599.1"/>
</dbReference>
<protein>
    <recommendedName>
        <fullName evidence="1">Putative restriction endonuclease domain-containing protein</fullName>
    </recommendedName>
</protein>
<dbReference type="STRING" id="1458985.BJP34_27265"/>
<organism evidence="2 3">
    <name type="scientific">Moorena producens PAL-8-15-08-1</name>
    <dbReference type="NCBI Taxonomy" id="1458985"/>
    <lineage>
        <taxon>Bacteria</taxon>
        <taxon>Bacillati</taxon>
        <taxon>Cyanobacteriota</taxon>
        <taxon>Cyanophyceae</taxon>
        <taxon>Coleofasciculales</taxon>
        <taxon>Coleofasciculaceae</taxon>
        <taxon>Moorena</taxon>
    </lineage>
</organism>
<dbReference type="CDD" id="cd06260">
    <property type="entry name" value="DUF820-like"/>
    <property type="match status" value="1"/>
</dbReference>
<dbReference type="SUPFAM" id="SSF52980">
    <property type="entry name" value="Restriction endonuclease-like"/>
    <property type="match status" value="1"/>
</dbReference>
<evidence type="ECO:0000313" key="3">
    <source>
        <dbReference type="Proteomes" id="UP000177870"/>
    </source>
</evidence>
<evidence type="ECO:0000313" key="2">
    <source>
        <dbReference type="EMBL" id="AOX02651.1"/>
    </source>
</evidence>
<dbReference type="OrthoDB" id="455378at2"/>
<dbReference type="Proteomes" id="UP000177870">
    <property type="component" value="Chromosome"/>
</dbReference>
<dbReference type="PANTHER" id="PTHR34107">
    <property type="entry name" value="SLL0198 PROTEIN-RELATED"/>
    <property type="match status" value="1"/>
</dbReference>
<proteinExistence type="predicted"/>
<dbReference type="InterPro" id="IPR008538">
    <property type="entry name" value="Uma2"/>
</dbReference>
<dbReference type="Gene3D" id="3.90.1570.10">
    <property type="entry name" value="tt1808, chain A"/>
    <property type="match status" value="1"/>
</dbReference>